<dbReference type="SUPFAM" id="SSF100950">
    <property type="entry name" value="NagB/RpiA/CoA transferase-like"/>
    <property type="match status" value="1"/>
</dbReference>
<dbReference type="Proteomes" id="UP001154282">
    <property type="component" value="Unassembled WGS sequence"/>
</dbReference>
<dbReference type="GO" id="GO:0003743">
    <property type="term" value="F:translation initiation factor activity"/>
    <property type="evidence" value="ECO:0007669"/>
    <property type="project" value="TreeGrafter"/>
</dbReference>
<reference evidence="5" key="1">
    <citation type="submission" date="2022-08" db="EMBL/GenBank/DDBJ databases">
        <authorList>
            <person name="Gutierrez-Valencia J."/>
        </authorList>
    </citation>
    <scope>NUCLEOTIDE SEQUENCE</scope>
</reference>
<dbReference type="PANTHER" id="PTHR45859:SF5">
    <property type="entry name" value="INITIATION FACTOR EIF-2B BETA SUBUNIT, PUTATIVE-RELATED"/>
    <property type="match status" value="1"/>
</dbReference>
<name>A0AAV0HCL8_9ROSI</name>
<evidence type="ECO:0000256" key="4">
    <source>
        <dbReference type="RuleBase" id="RU003814"/>
    </source>
</evidence>
<dbReference type="Pfam" id="PF01008">
    <property type="entry name" value="IF-2B"/>
    <property type="match status" value="1"/>
</dbReference>
<dbReference type="AlphaFoldDB" id="A0AAV0HCL8"/>
<evidence type="ECO:0000256" key="2">
    <source>
        <dbReference type="ARBA" id="ARBA00044122"/>
    </source>
</evidence>
<sequence length="398" mass="43551">MPGPQLLVDEFVSQLRKRKVEGSQATAQLTAELLRTVISQLRAAEAPILIETVRKFGRELIAANPFVETFVLPELSVGNIVRRVLRIIREEDASGVTDGLPSDGDNQETADYADGQVSSADVLATRRLLRSPSLHGLLDRVSNAHTDDMGGKRKAPADKNAKAWMLKHNVMEAINELVEEISGCHQQIAEQALELIHHNEVILTFGKSKSVMEFLCAAKKKRSFRVYVAEGAPKYQGHCFAKDLSAEGFRTTLITDSAVFAMISRVNMVVVGAHTVMANGGIIGPVGLNMLALAAKQHGVPFVVVAATHKLCPLYPENPVVRLNELKSPSDLLQFGEFSECMELAPDSSACVLNVVNPAFDYVPPQLINLFITDIGGHNPSFMYRLIADYYSADDFIL</sequence>
<dbReference type="PANTHER" id="PTHR45859">
    <property type="entry name" value="TRANSLATION INITIATION FACTOR EIF-2B SUBUNIT BETA"/>
    <property type="match status" value="1"/>
</dbReference>
<gene>
    <name evidence="5" type="ORF">LITE_LOCUS3846</name>
</gene>
<proteinExistence type="inferred from homology"/>
<dbReference type="InterPro" id="IPR000649">
    <property type="entry name" value="IF-2B-related"/>
</dbReference>
<comment type="similarity">
    <text evidence="1 4">Belongs to the eIF-2B alpha/beta/delta subunits family.</text>
</comment>
<comment type="caution">
    <text evidence="5">The sequence shown here is derived from an EMBL/GenBank/DDBJ whole genome shotgun (WGS) entry which is preliminary data.</text>
</comment>
<dbReference type="GO" id="GO:0005085">
    <property type="term" value="F:guanyl-nucleotide exchange factor activity"/>
    <property type="evidence" value="ECO:0007669"/>
    <property type="project" value="TreeGrafter"/>
</dbReference>
<dbReference type="InterPro" id="IPR042529">
    <property type="entry name" value="IF_2B-like_C"/>
</dbReference>
<dbReference type="GO" id="GO:0005851">
    <property type="term" value="C:eukaryotic translation initiation factor 2B complex"/>
    <property type="evidence" value="ECO:0007669"/>
    <property type="project" value="TreeGrafter"/>
</dbReference>
<accession>A0AAV0HCL8</accession>
<evidence type="ECO:0000313" key="6">
    <source>
        <dbReference type="Proteomes" id="UP001154282"/>
    </source>
</evidence>
<keyword evidence="6" id="KW-1185">Reference proteome</keyword>
<organism evidence="5 6">
    <name type="scientific">Linum tenue</name>
    <dbReference type="NCBI Taxonomy" id="586396"/>
    <lineage>
        <taxon>Eukaryota</taxon>
        <taxon>Viridiplantae</taxon>
        <taxon>Streptophyta</taxon>
        <taxon>Embryophyta</taxon>
        <taxon>Tracheophyta</taxon>
        <taxon>Spermatophyta</taxon>
        <taxon>Magnoliopsida</taxon>
        <taxon>eudicotyledons</taxon>
        <taxon>Gunneridae</taxon>
        <taxon>Pentapetalae</taxon>
        <taxon>rosids</taxon>
        <taxon>fabids</taxon>
        <taxon>Malpighiales</taxon>
        <taxon>Linaceae</taxon>
        <taxon>Linum</taxon>
    </lineage>
</organism>
<evidence type="ECO:0000313" key="5">
    <source>
        <dbReference type="EMBL" id="CAI0383080.1"/>
    </source>
</evidence>
<dbReference type="InterPro" id="IPR051855">
    <property type="entry name" value="eIF2B_beta_subunit"/>
</dbReference>
<protein>
    <recommendedName>
        <fullName evidence="2">Translation initiation factor eIF2B subunit beta</fullName>
    </recommendedName>
    <alternativeName>
        <fullName evidence="3">eIF2B GDP-GTP exchange factor subunit beta</fullName>
    </alternativeName>
</protein>
<dbReference type="InterPro" id="IPR037171">
    <property type="entry name" value="NagB/RpiA_transferase-like"/>
</dbReference>
<dbReference type="Gene3D" id="3.40.50.10470">
    <property type="entry name" value="Translation initiation factor eif-2b, domain 2"/>
    <property type="match status" value="1"/>
</dbReference>
<evidence type="ECO:0000256" key="3">
    <source>
        <dbReference type="ARBA" id="ARBA00044228"/>
    </source>
</evidence>
<dbReference type="EMBL" id="CAMGYJ010000002">
    <property type="protein sequence ID" value="CAI0383080.1"/>
    <property type="molecule type" value="Genomic_DNA"/>
</dbReference>
<evidence type="ECO:0000256" key="1">
    <source>
        <dbReference type="ARBA" id="ARBA00007251"/>
    </source>
</evidence>
<dbReference type="FunFam" id="3.40.50.10470:FF:000005">
    <property type="entry name" value="translation initiation factor eIF-2B subunit beta"/>
    <property type="match status" value="1"/>
</dbReference>